<dbReference type="InterPro" id="IPR001638">
    <property type="entry name" value="Solute-binding_3/MltF_N"/>
</dbReference>
<dbReference type="InterPro" id="IPR006311">
    <property type="entry name" value="TAT_signal"/>
</dbReference>
<proteinExistence type="predicted"/>
<feature type="domain" description="Solute-binding protein family 3/N-terminal" evidence="3">
    <location>
        <begin position="51"/>
        <end position="283"/>
    </location>
</feature>
<protein>
    <submittedName>
        <fullName evidence="4">Ectoine/hydroxyectoine ABC transporter substrate-binding protein EhuB</fullName>
    </submittedName>
</protein>
<name>A0ABX1RHB1_9PSEU</name>
<dbReference type="Pfam" id="PF00497">
    <property type="entry name" value="SBP_bac_3"/>
    <property type="match status" value="1"/>
</dbReference>
<dbReference type="SUPFAM" id="SSF53850">
    <property type="entry name" value="Periplasmic binding protein-like II"/>
    <property type="match status" value="1"/>
</dbReference>
<dbReference type="RefSeq" id="WP_169397847.1">
    <property type="nucleotide sequence ID" value="NZ_BAAAJH010000003.1"/>
</dbReference>
<dbReference type="EMBL" id="JAAXKY010000078">
    <property type="protein sequence ID" value="NMH79786.1"/>
    <property type="molecule type" value="Genomic_DNA"/>
</dbReference>
<dbReference type="PROSITE" id="PS51318">
    <property type="entry name" value="TAT"/>
    <property type="match status" value="1"/>
</dbReference>
<evidence type="ECO:0000256" key="1">
    <source>
        <dbReference type="ARBA" id="ARBA00022729"/>
    </source>
</evidence>
<dbReference type="PANTHER" id="PTHR35936:SF17">
    <property type="entry name" value="ARGININE-BINDING EXTRACELLULAR PROTEIN ARTP"/>
    <property type="match status" value="1"/>
</dbReference>
<dbReference type="Proteomes" id="UP001296706">
    <property type="component" value="Unassembled WGS sequence"/>
</dbReference>
<gene>
    <name evidence="4" type="primary">ehuB</name>
    <name evidence="4" type="ORF">HF577_22165</name>
</gene>
<dbReference type="SMART" id="SM00062">
    <property type="entry name" value="PBPb"/>
    <property type="match status" value="1"/>
</dbReference>
<sequence>MTQRSWSRRDFLRRTAAAGAVALGGTTALAACTSTNAGGGSVLESARSSGTIRIGIAGEEPYGFTGTDGRVTGEAPEVARAVLQGIGIRDVQAEQVDFGSLIPALNANRFDMVCAGMNITPQRCQQAAFSVPDYTALTAFLVPRGNPEGVTTFPDIAAKNLKLAVLGAAVEQGYAEAGGVPAGNISPFDDQNALLQAVTAGRVYAAALTDISLKWLAGKNPEAGVEVTPGFTPTQDGRPVVSAGGFVFRQGDNDLRQAFDTELQNLHGNGRWVQIASPFGFSDANLPTAGLTTEQLCSA</sequence>
<evidence type="ECO:0000256" key="2">
    <source>
        <dbReference type="SAM" id="SignalP"/>
    </source>
</evidence>
<evidence type="ECO:0000259" key="3">
    <source>
        <dbReference type="SMART" id="SM00062"/>
    </source>
</evidence>
<dbReference type="PROSITE" id="PS51257">
    <property type="entry name" value="PROKAR_LIPOPROTEIN"/>
    <property type="match status" value="1"/>
</dbReference>
<dbReference type="InterPro" id="IPR014337">
    <property type="entry name" value="Ectoine_EhuB"/>
</dbReference>
<organism evidence="4 5">
    <name type="scientific">Pseudonocardia xinjiangensis</name>
    <dbReference type="NCBI Taxonomy" id="75289"/>
    <lineage>
        <taxon>Bacteria</taxon>
        <taxon>Bacillati</taxon>
        <taxon>Actinomycetota</taxon>
        <taxon>Actinomycetes</taxon>
        <taxon>Pseudonocardiales</taxon>
        <taxon>Pseudonocardiaceae</taxon>
        <taxon>Pseudonocardia</taxon>
    </lineage>
</organism>
<dbReference type="Gene3D" id="3.40.190.10">
    <property type="entry name" value="Periplasmic binding protein-like II"/>
    <property type="match status" value="2"/>
</dbReference>
<dbReference type="CDD" id="cd01002">
    <property type="entry name" value="PBP2_Ehub_like"/>
    <property type="match status" value="1"/>
</dbReference>
<comment type="caution">
    <text evidence="4">The sequence shown here is derived from an EMBL/GenBank/DDBJ whole genome shotgun (WGS) entry which is preliminary data.</text>
</comment>
<dbReference type="InterPro" id="IPR019546">
    <property type="entry name" value="TAT_signal_bac_arc"/>
</dbReference>
<feature type="signal peptide" evidence="2">
    <location>
        <begin position="1"/>
        <end position="30"/>
    </location>
</feature>
<dbReference type="NCBIfam" id="TIGR02995">
    <property type="entry name" value="ectoine_ehuB"/>
    <property type="match status" value="1"/>
</dbReference>
<evidence type="ECO:0000313" key="5">
    <source>
        <dbReference type="Proteomes" id="UP001296706"/>
    </source>
</evidence>
<dbReference type="PANTHER" id="PTHR35936">
    <property type="entry name" value="MEMBRANE-BOUND LYTIC MUREIN TRANSGLYCOSYLASE F"/>
    <property type="match status" value="1"/>
</dbReference>
<keyword evidence="1 2" id="KW-0732">Signal</keyword>
<dbReference type="NCBIfam" id="TIGR01409">
    <property type="entry name" value="TAT_signal_seq"/>
    <property type="match status" value="1"/>
</dbReference>
<accession>A0ABX1RHB1</accession>
<evidence type="ECO:0000313" key="4">
    <source>
        <dbReference type="EMBL" id="NMH79786.1"/>
    </source>
</evidence>
<reference evidence="4 5" key="1">
    <citation type="submission" date="2020-04" db="EMBL/GenBank/DDBJ databases">
        <authorList>
            <person name="Klaysubun C."/>
            <person name="Duangmal K."/>
            <person name="Lipun K."/>
        </authorList>
    </citation>
    <scope>NUCLEOTIDE SEQUENCE [LARGE SCALE GENOMIC DNA]</scope>
    <source>
        <strain evidence="4 5">JCM 11839</strain>
    </source>
</reference>
<keyword evidence="5" id="KW-1185">Reference proteome</keyword>
<feature type="chain" id="PRO_5046246574" evidence="2">
    <location>
        <begin position="31"/>
        <end position="299"/>
    </location>
</feature>